<dbReference type="GO" id="GO:0030632">
    <property type="term" value="P:D-alanine biosynthetic process"/>
    <property type="evidence" value="ECO:0007669"/>
    <property type="project" value="UniProtKB-UniRule"/>
</dbReference>
<dbReference type="InterPro" id="IPR020622">
    <property type="entry name" value="Ala_racemase_pyridoxalP-BS"/>
</dbReference>
<dbReference type="GO" id="GO:0005829">
    <property type="term" value="C:cytosol"/>
    <property type="evidence" value="ECO:0007669"/>
    <property type="project" value="TreeGrafter"/>
</dbReference>
<dbReference type="GO" id="GO:0008784">
    <property type="term" value="F:alanine racemase activity"/>
    <property type="evidence" value="ECO:0007669"/>
    <property type="project" value="UniProtKB-UniRule"/>
</dbReference>
<evidence type="ECO:0000256" key="7">
    <source>
        <dbReference type="HAMAP-Rule" id="MF_01201"/>
    </source>
</evidence>
<dbReference type="SMART" id="SM01005">
    <property type="entry name" value="Ala_racemase_C"/>
    <property type="match status" value="1"/>
</dbReference>
<evidence type="ECO:0000256" key="3">
    <source>
        <dbReference type="ARBA" id="ARBA00007880"/>
    </source>
</evidence>
<evidence type="ECO:0000256" key="1">
    <source>
        <dbReference type="ARBA" id="ARBA00000316"/>
    </source>
</evidence>
<keyword evidence="12" id="KW-1185">Reference proteome</keyword>
<dbReference type="HAMAP" id="MF_01201">
    <property type="entry name" value="Ala_racemase"/>
    <property type="match status" value="1"/>
</dbReference>
<dbReference type="InterPro" id="IPR000821">
    <property type="entry name" value="Ala_racemase"/>
</dbReference>
<dbReference type="Pfam" id="PF01168">
    <property type="entry name" value="Ala_racemase_N"/>
    <property type="match status" value="1"/>
</dbReference>
<evidence type="ECO:0000256" key="6">
    <source>
        <dbReference type="ARBA" id="ARBA00023235"/>
    </source>
</evidence>
<dbReference type="Gene3D" id="3.20.20.10">
    <property type="entry name" value="Alanine racemase"/>
    <property type="match status" value="1"/>
</dbReference>
<dbReference type="PROSITE" id="PS00395">
    <property type="entry name" value="ALANINE_RACEMASE"/>
    <property type="match status" value="1"/>
</dbReference>
<gene>
    <name evidence="11" type="primary">alr</name>
    <name evidence="11" type="ORF">GCM10008174_17550</name>
</gene>
<protein>
    <recommendedName>
        <fullName evidence="4 7">Alanine racemase</fullName>
        <ecNumber evidence="4 7">5.1.1.1</ecNumber>
    </recommendedName>
</protein>
<dbReference type="InterPro" id="IPR009006">
    <property type="entry name" value="Ala_racemase/Decarboxylase_C"/>
</dbReference>
<dbReference type="InterPro" id="IPR029066">
    <property type="entry name" value="PLP-binding_barrel"/>
</dbReference>
<feature type="binding site" evidence="7 9">
    <location>
        <position position="135"/>
    </location>
    <ligand>
        <name>substrate</name>
    </ligand>
</feature>
<dbReference type="AlphaFoldDB" id="A0A9W6JQP1"/>
<comment type="pathway">
    <text evidence="7">Amino-acid biosynthesis; D-alanine biosynthesis; D-alanine from L-alanine: step 1/1.</text>
</comment>
<dbReference type="GO" id="GO:0030170">
    <property type="term" value="F:pyridoxal phosphate binding"/>
    <property type="evidence" value="ECO:0007669"/>
    <property type="project" value="UniProtKB-UniRule"/>
</dbReference>
<comment type="caution">
    <text evidence="11">The sequence shown here is derived from an EMBL/GenBank/DDBJ whole genome shotgun (WGS) entry which is preliminary data.</text>
</comment>
<feature type="active site" description="Proton acceptor; specific for L-alanine" evidence="7">
    <location>
        <position position="257"/>
    </location>
</feature>
<dbReference type="Proteomes" id="UP001143309">
    <property type="component" value="Unassembled WGS sequence"/>
</dbReference>
<dbReference type="Gene3D" id="2.40.37.10">
    <property type="entry name" value="Lyase, Ornithine Decarboxylase, Chain A, domain 1"/>
    <property type="match status" value="1"/>
</dbReference>
<feature type="active site" description="Proton acceptor; specific for D-alanine" evidence="7">
    <location>
        <position position="37"/>
    </location>
</feature>
<keyword evidence="5 7" id="KW-0663">Pyridoxal phosphate</keyword>
<dbReference type="EC" id="5.1.1.1" evidence="4 7"/>
<dbReference type="SUPFAM" id="SSF51419">
    <property type="entry name" value="PLP-binding barrel"/>
    <property type="match status" value="1"/>
</dbReference>
<accession>A0A9W6JQP1</accession>
<dbReference type="CDD" id="cd00430">
    <property type="entry name" value="PLPDE_III_AR"/>
    <property type="match status" value="1"/>
</dbReference>
<comment type="catalytic activity">
    <reaction evidence="1 7">
        <text>L-alanine = D-alanine</text>
        <dbReference type="Rhea" id="RHEA:20249"/>
        <dbReference type="ChEBI" id="CHEBI:57416"/>
        <dbReference type="ChEBI" id="CHEBI:57972"/>
        <dbReference type="EC" id="5.1.1.1"/>
    </reaction>
</comment>
<reference evidence="11" key="1">
    <citation type="journal article" date="2014" name="Int. J. Syst. Evol. Microbiol.">
        <title>Complete genome sequence of Corynebacterium casei LMG S-19264T (=DSM 44701T), isolated from a smear-ripened cheese.</title>
        <authorList>
            <consortium name="US DOE Joint Genome Institute (JGI-PGF)"/>
            <person name="Walter F."/>
            <person name="Albersmeier A."/>
            <person name="Kalinowski J."/>
            <person name="Ruckert C."/>
        </authorList>
    </citation>
    <scope>NUCLEOTIDE SEQUENCE</scope>
    <source>
        <strain evidence="11">VKM B-2748</strain>
    </source>
</reference>
<evidence type="ECO:0000256" key="8">
    <source>
        <dbReference type="PIRSR" id="PIRSR600821-50"/>
    </source>
</evidence>
<dbReference type="SUPFAM" id="SSF50621">
    <property type="entry name" value="Alanine racemase C-terminal domain-like"/>
    <property type="match status" value="1"/>
</dbReference>
<evidence type="ECO:0000256" key="2">
    <source>
        <dbReference type="ARBA" id="ARBA00001933"/>
    </source>
</evidence>
<name>A0A9W6JQP1_9HYPH</name>
<dbReference type="RefSeq" id="WP_271200490.1">
    <property type="nucleotide sequence ID" value="NZ_BSFL01000002.1"/>
</dbReference>
<dbReference type="PANTHER" id="PTHR30511:SF0">
    <property type="entry name" value="ALANINE RACEMASE, CATABOLIC-RELATED"/>
    <property type="match status" value="1"/>
</dbReference>
<evidence type="ECO:0000256" key="5">
    <source>
        <dbReference type="ARBA" id="ARBA00022898"/>
    </source>
</evidence>
<dbReference type="InterPro" id="IPR011079">
    <property type="entry name" value="Ala_racemase_C"/>
</dbReference>
<feature type="modified residue" description="N6-(pyridoxal phosphate)lysine" evidence="7 8">
    <location>
        <position position="37"/>
    </location>
</feature>
<comment type="similarity">
    <text evidence="3 7">Belongs to the alanine racemase family.</text>
</comment>
<dbReference type="PRINTS" id="PR00992">
    <property type="entry name" value="ALARACEMASE"/>
</dbReference>
<feature type="binding site" evidence="7 9">
    <location>
        <position position="310"/>
    </location>
    <ligand>
        <name>substrate</name>
    </ligand>
</feature>
<dbReference type="PANTHER" id="PTHR30511">
    <property type="entry name" value="ALANINE RACEMASE"/>
    <property type="match status" value="1"/>
</dbReference>
<dbReference type="EMBL" id="BSFL01000002">
    <property type="protein sequence ID" value="GLK80014.1"/>
    <property type="molecule type" value="Genomic_DNA"/>
</dbReference>
<evidence type="ECO:0000313" key="12">
    <source>
        <dbReference type="Proteomes" id="UP001143309"/>
    </source>
</evidence>
<proteinExistence type="inferred from homology"/>
<dbReference type="InterPro" id="IPR001608">
    <property type="entry name" value="Ala_racemase_N"/>
</dbReference>
<evidence type="ECO:0000259" key="10">
    <source>
        <dbReference type="SMART" id="SM01005"/>
    </source>
</evidence>
<keyword evidence="6 7" id="KW-0413">Isomerase</keyword>
<reference evidence="11" key="2">
    <citation type="submission" date="2023-01" db="EMBL/GenBank/DDBJ databases">
        <authorList>
            <person name="Sun Q."/>
            <person name="Evtushenko L."/>
        </authorList>
    </citation>
    <scope>NUCLEOTIDE SEQUENCE</scope>
    <source>
        <strain evidence="11">VKM B-2748</strain>
    </source>
</reference>
<comment type="cofactor">
    <cofactor evidence="2 7 8">
        <name>pyridoxal 5'-phosphate</name>
        <dbReference type="ChEBI" id="CHEBI:597326"/>
    </cofactor>
</comment>
<sequence>MNEAAGARLTIDLAALAANWRTLARLDPGSECAAVVKADAYGIGIAHAVPALADAGATTFFVAHLDEARAVRAAAPQATIYVLNGLPPGCCDAFAAIDARPALGSVEEILEWTAFRAATGAATRAAVHVDTGMTRLGLDPDQARDCLPRLPFAPALLMSHLACADEPARPETERQRALFAELRSLKPDAPASLANSAGTLLGKTQGGGLGFDLRRPGVALYGSNPVAGRPSSLRPVVWLEARVVQVREATAGAAVGYGGAERLRRRSRLAILSLGYADGILRSGGSEDGAPGACAAIGGVPCPYVGRISMDLIAIDVTDAPERPNRGDWVEVLGSTVSVDDLARACGTIGYEVLTGLSRRSERRFLG</sequence>
<feature type="domain" description="Alanine racemase C-terminal" evidence="10">
    <location>
        <begin position="236"/>
        <end position="366"/>
    </location>
</feature>
<evidence type="ECO:0000256" key="9">
    <source>
        <dbReference type="PIRSR" id="PIRSR600821-52"/>
    </source>
</evidence>
<evidence type="ECO:0000313" key="11">
    <source>
        <dbReference type="EMBL" id="GLK80014.1"/>
    </source>
</evidence>
<organism evidence="11 12">
    <name type="scientific">Methylopila turkensis</name>
    <dbReference type="NCBI Taxonomy" id="1437816"/>
    <lineage>
        <taxon>Bacteria</taxon>
        <taxon>Pseudomonadati</taxon>
        <taxon>Pseudomonadota</taxon>
        <taxon>Alphaproteobacteria</taxon>
        <taxon>Hyphomicrobiales</taxon>
        <taxon>Methylopilaceae</taxon>
        <taxon>Methylopila</taxon>
    </lineage>
</organism>
<dbReference type="Pfam" id="PF00842">
    <property type="entry name" value="Ala_racemase_C"/>
    <property type="match status" value="1"/>
</dbReference>
<dbReference type="NCBIfam" id="TIGR00492">
    <property type="entry name" value="alr"/>
    <property type="match status" value="1"/>
</dbReference>
<comment type="function">
    <text evidence="7">Catalyzes the interconversion of L-alanine and D-alanine. May also act on other amino acids.</text>
</comment>
<evidence type="ECO:0000256" key="4">
    <source>
        <dbReference type="ARBA" id="ARBA00013089"/>
    </source>
</evidence>